<evidence type="ECO:0000313" key="2">
    <source>
        <dbReference type="Proteomes" id="UP000599109"/>
    </source>
</evidence>
<dbReference type="Proteomes" id="UP000599109">
    <property type="component" value="Unassembled WGS sequence"/>
</dbReference>
<evidence type="ECO:0008006" key="3">
    <source>
        <dbReference type="Google" id="ProtNLM"/>
    </source>
</evidence>
<name>A0A936YXA5_9BURK</name>
<organism evidence="1 2">
    <name type="scientific">Ramlibacter monticola</name>
    <dbReference type="NCBI Taxonomy" id="1926872"/>
    <lineage>
        <taxon>Bacteria</taxon>
        <taxon>Pseudomonadati</taxon>
        <taxon>Pseudomonadota</taxon>
        <taxon>Betaproteobacteria</taxon>
        <taxon>Burkholderiales</taxon>
        <taxon>Comamonadaceae</taxon>
        <taxon>Ramlibacter</taxon>
    </lineage>
</organism>
<accession>A0A936YXA5</accession>
<dbReference type="EMBL" id="JAEQNE010000002">
    <property type="protein sequence ID" value="MBL0391190.1"/>
    <property type="molecule type" value="Genomic_DNA"/>
</dbReference>
<dbReference type="AlphaFoldDB" id="A0A936YXA5"/>
<gene>
    <name evidence="1" type="ORF">JJ685_08575</name>
</gene>
<comment type="caution">
    <text evidence="1">The sequence shown here is derived from an EMBL/GenBank/DDBJ whole genome shotgun (WGS) entry which is preliminary data.</text>
</comment>
<sequence>MNGEALEAQLFAIHGPVMGGEALRKALAYPSQEAFRMAVARGKCPVAVFSIPYRRGRFALVEDVAAWLRSQVHGAQPSQQHSSSGGTQ</sequence>
<protein>
    <recommendedName>
        <fullName evidence="3">Pyocin activator protein PrtN</fullName>
    </recommendedName>
</protein>
<keyword evidence="2" id="KW-1185">Reference proteome</keyword>
<evidence type="ECO:0000313" key="1">
    <source>
        <dbReference type="EMBL" id="MBL0391190.1"/>
    </source>
</evidence>
<dbReference type="RefSeq" id="WP_201673839.1">
    <property type="nucleotide sequence ID" value="NZ_JAEQNE010000002.1"/>
</dbReference>
<reference evidence="1 2" key="1">
    <citation type="journal article" date="2017" name="Int. J. Syst. Evol. Microbiol.">
        <title>Ramlibacter monticola sp. nov., isolated from forest soil.</title>
        <authorList>
            <person name="Chaudhary D.K."/>
            <person name="Kim J."/>
        </authorList>
    </citation>
    <scope>NUCLEOTIDE SEQUENCE [LARGE SCALE GENOMIC DNA]</scope>
    <source>
        <strain evidence="1 2">KACC 19175</strain>
    </source>
</reference>
<proteinExistence type="predicted"/>